<evidence type="ECO:0000256" key="4">
    <source>
        <dbReference type="RuleBase" id="RU362092"/>
    </source>
</evidence>
<dbReference type="SMART" id="SM00437">
    <property type="entry name" value="TOP1Ac"/>
    <property type="match status" value="1"/>
</dbReference>
<dbReference type="Gene3D" id="1.10.460.10">
    <property type="entry name" value="Topoisomerase I, domain 2"/>
    <property type="match status" value="1"/>
</dbReference>
<dbReference type="GO" id="GO:0003917">
    <property type="term" value="F:DNA topoisomerase type I (single strand cut, ATP-independent) activity"/>
    <property type="evidence" value="ECO:0007669"/>
    <property type="project" value="UniProtKB-EC"/>
</dbReference>
<dbReference type="Pfam" id="PF01131">
    <property type="entry name" value="Topoisom_bac"/>
    <property type="match status" value="2"/>
</dbReference>
<dbReference type="InterPro" id="IPR056452">
    <property type="entry name" value="Zn_ribbon_TOP3B"/>
</dbReference>
<evidence type="ECO:0000259" key="7">
    <source>
        <dbReference type="PROSITE" id="PS52039"/>
    </source>
</evidence>
<dbReference type="GO" id="GO:0006281">
    <property type="term" value="P:DNA repair"/>
    <property type="evidence" value="ECO:0007669"/>
    <property type="project" value="TreeGrafter"/>
</dbReference>
<accession>A0A8S4FLD6</accession>
<dbReference type="PROSITE" id="PS52039">
    <property type="entry name" value="TOPO_IA_2"/>
    <property type="match status" value="1"/>
</dbReference>
<dbReference type="PANTHER" id="PTHR11390:SF20">
    <property type="entry name" value="DNA TOPOISOMERASE 3-BETA-1"/>
    <property type="match status" value="1"/>
</dbReference>
<gene>
    <name evidence="8" type="ORF">PLXY2_LOCUS9307</name>
</gene>
<dbReference type="InterPro" id="IPR000477">
    <property type="entry name" value="RT_dom"/>
</dbReference>
<sequence length="1141" mass="129221">MQEFYGKHDVLTKLQYGFQPNKSCTQLLSDFTDSVNAHLNDKKHVFALFIDYSKAFDVLDHKKLSQKLHASGIRGPLLKWCDSYVANRCSYVKICNSLSKRSVATHGTAQGSVIGPLHFLVYVNDLVNVLKHCQVYQFADDTCIISADRNVKDAISKLQKDFDRLCMWSHDSGLVLNAQKTKMVHIHSPHIKNDQLIELKAHSHSCLHLRTQSCKCESIELVKSQRYLGLVIDEHFSWGPHIDGVNNRLQAILAKIYIIRNRLTFHTLYKALVEPVVDYGLSSYGRTFKSYLEPLLNLQTRIIKNIVGPKIKNKFRENCNGLFKHCAEAELEGDAWRVYDYITRHFIATLSRDCRYLSNCITFQIGSETFSYTGNTLVDAGYTEIMHWQALGKDEFVPLLKVDDVLRAHDHRLVECQTAPPDYLTESEVTTLDYLTESEVTTLDYLTESEVTTLDYLTESEVTTLDYLTESEVTTLDYLTESEVTTLDYLTESEVTTLDYLTESEVTTLDYLTESEVTTLDYLTESEVTTLDYLTESEVTTLDYLTESESDVTTLDYLTVSEVTTRDYLTESEVTTLDYLTELEVTTLDYLTESEVTTLDYLTESEVTTLDYLTESEVTTLDYLTESESEITTLDYLTESEVTTLDYLTESEVTTRDYLTESEVTTLDYLTESEVTTLDYLTESEVTTRDYLTESEVTTLDYLTESEVTTRDYLTESEVTTLDYLTESEVTTLDYLTESEVTTLDYLTESEVTTLDYLTESEVTTLDYLTESEVITLMEKHGIGTDASIPVHINNICQRNYVTVGSGRRLVPTNLGIVLVHGYQKIDPELVLPTMRSAVEEQLNLIAVGKADFHAVLSHTTEIFRRKFQHFARSIEAMDQLFEVNFSSLKASGKALSRCGKCRRYMRYIMAKPARLHCSHCDDTYCLPQNGTVRIYRELKCPLDDFELLSWSSGNKGKSFPLCPYCYNHPPFRDMKKGFGCNSCTHPTCPYGVNSTGVSGCVECESGVLVLDPSAPKWKLGCNRCDVIINIFEDASRVTVSETQCNECSAQLVTAEYRAERTRLPGAITEMTACLFCDPAFIALVEKHRAVASRASAPRGGRGGDARAPPNTRTNNPRTRWRNWLPTSCSVVTDTGLSFAV</sequence>
<dbReference type="GO" id="GO:0071897">
    <property type="term" value="P:DNA biosynthetic process"/>
    <property type="evidence" value="ECO:0007669"/>
    <property type="project" value="UniProtKB-ARBA"/>
</dbReference>
<keyword evidence="2 4" id="KW-0238">DNA-binding</keyword>
<dbReference type="EMBL" id="CAJHNJ030000036">
    <property type="protein sequence ID" value="CAG9128724.1"/>
    <property type="molecule type" value="Genomic_DNA"/>
</dbReference>
<feature type="domain" description="Topo IA-type catalytic" evidence="7">
    <location>
        <begin position="768"/>
        <end position="868"/>
    </location>
</feature>
<keyword evidence="3 4" id="KW-0413">Isomerase</keyword>
<dbReference type="Pfam" id="PF00078">
    <property type="entry name" value="RVT_1"/>
    <property type="match status" value="1"/>
</dbReference>
<dbReference type="GO" id="GO:0006310">
    <property type="term" value="P:DNA recombination"/>
    <property type="evidence" value="ECO:0007669"/>
    <property type="project" value="TreeGrafter"/>
</dbReference>
<protein>
    <recommendedName>
        <fullName evidence="4">DNA topoisomerase</fullName>
        <ecNumber evidence="4">5.6.2.1</ecNumber>
    </recommendedName>
</protein>
<dbReference type="AlphaFoldDB" id="A0A8S4FLD6"/>
<dbReference type="GO" id="GO:0005634">
    <property type="term" value="C:nucleus"/>
    <property type="evidence" value="ECO:0007669"/>
    <property type="project" value="TreeGrafter"/>
</dbReference>
<dbReference type="Gene3D" id="1.10.290.10">
    <property type="entry name" value="Topoisomerase I, domain 4"/>
    <property type="match status" value="1"/>
</dbReference>
<evidence type="ECO:0000313" key="9">
    <source>
        <dbReference type="Proteomes" id="UP000653454"/>
    </source>
</evidence>
<dbReference type="InterPro" id="IPR003602">
    <property type="entry name" value="Topo_IA_DNA-bd_dom"/>
</dbReference>
<dbReference type="Gene3D" id="2.70.20.10">
    <property type="entry name" value="Topoisomerase I, domain 3"/>
    <property type="match status" value="2"/>
</dbReference>
<dbReference type="GO" id="GO:0003677">
    <property type="term" value="F:DNA binding"/>
    <property type="evidence" value="ECO:0007669"/>
    <property type="project" value="UniProtKB-KW"/>
</dbReference>
<comment type="similarity">
    <text evidence="4">Belongs to the type IA topoisomerase family.</text>
</comment>
<dbReference type="PROSITE" id="PS50878">
    <property type="entry name" value="RT_POL"/>
    <property type="match status" value="1"/>
</dbReference>
<evidence type="ECO:0000256" key="2">
    <source>
        <dbReference type="ARBA" id="ARBA00023125"/>
    </source>
</evidence>
<organism evidence="8 9">
    <name type="scientific">Plutella xylostella</name>
    <name type="common">Diamondback moth</name>
    <name type="synonym">Plutella maculipennis</name>
    <dbReference type="NCBI Taxonomy" id="51655"/>
    <lineage>
        <taxon>Eukaryota</taxon>
        <taxon>Metazoa</taxon>
        <taxon>Ecdysozoa</taxon>
        <taxon>Arthropoda</taxon>
        <taxon>Hexapoda</taxon>
        <taxon>Insecta</taxon>
        <taxon>Pterygota</taxon>
        <taxon>Neoptera</taxon>
        <taxon>Endopterygota</taxon>
        <taxon>Lepidoptera</taxon>
        <taxon>Glossata</taxon>
        <taxon>Ditrysia</taxon>
        <taxon>Yponomeutoidea</taxon>
        <taxon>Plutellidae</taxon>
        <taxon>Plutella</taxon>
    </lineage>
</organism>
<dbReference type="EC" id="5.6.2.1" evidence="4"/>
<comment type="caution">
    <text evidence="8">The sequence shown here is derived from an EMBL/GenBank/DDBJ whole genome shotgun (WGS) entry which is preliminary data.</text>
</comment>
<dbReference type="SUPFAM" id="SSF56672">
    <property type="entry name" value="DNA/RNA polymerases"/>
    <property type="match status" value="1"/>
</dbReference>
<evidence type="ECO:0000256" key="3">
    <source>
        <dbReference type="ARBA" id="ARBA00023235"/>
    </source>
</evidence>
<dbReference type="Proteomes" id="UP000653454">
    <property type="component" value="Unassembled WGS sequence"/>
</dbReference>
<dbReference type="Pfam" id="PF23546">
    <property type="entry name" value="Zn_ribbon_TOP3B"/>
    <property type="match status" value="1"/>
</dbReference>
<dbReference type="InterPro" id="IPR043502">
    <property type="entry name" value="DNA/RNA_pol_sf"/>
</dbReference>
<comment type="catalytic activity">
    <reaction evidence="4">
        <text>ATP-independent breakage of single-stranded DNA, followed by passage and rejoining.</text>
        <dbReference type="EC" id="5.6.2.1"/>
    </reaction>
</comment>
<reference evidence="8" key="1">
    <citation type="submission" date="2020-11" db="EMBL/GenBank/DDBJ databases">
        <authorList>
            <person name="Whiteford S."/>
        </authorList>
    </citation>
    <scope>NUCLEOTIDE SEQUENCE</scope>
</reference>
<keyword evidence="9" id="KW-1185">Reference proteome</keyword>
<dbReference type="InterPro" id="IPR013824">
    <property type="entry name" value="Topo_IA_cen_sub1"/>
</dbReference>
<name>A0A8S4FLD6_PLUXY</name>
<dbReference type="InterPro" id="IPR013826">
    <property type="entry name" value="Topo_IA_cen_sub3"/>
</dbReference>
<feature type="compositionally biased region" description="Low complexity" evidence="5">
    <location>
        <begin position="1106"/>
        <end position="1120"/>
    </location>
</feature>
<dbReference type="InterPro" id="IPR013825">
    <property type="entry name" value="Topo_IA_cen_sub2"/>
</dbReference>
<dbReference type="InterPro" id="IPR023405">
    <property type="entry name" value="Topo_IA_core_domain"/>
</dbReference>
<evidence type="ECO:0000259" key="6">
    <source>
        <dbReference type="PROSITE" id="PS50878"/>
    </source>
</evidence>
<dbReference type="GO" id="GO:0006265">
    <property type="term" value="P:DNA topological change"/>
    <property type="evidence" value="ECO:0007669"/>
    <property type="project" value="InterPro"/>
</dbReference>
<evidence type="ECO:0000256" key="1">
    <source>
        <dbReference type="ARBA" id="ARBA00023029"/>
    </source>
</evidence>
<dbReference type="InterPro" id="IPR000380">
    <property type="entry name" value="Topo_IA"/>
</dbReference>
<evidence type="ECO:0000256" key="5">
    <source>
        <dbReference type="SAM" id="MobiDB-lite"/>
    </source>
</evidence>
<feature type="region of interest" description="Disordered" evidence="5">
    <location>
        <begin position="1094"/>
        <end position="1120"/>
    </location>
</feature>
<comment type="function">
    <text evidence="4">Introduces a single-strand break via transesterification at a target site in duplex DNA. Releases the supercoiling and torsional tension of DNA introduced during the DNA replication and transcription by transiently cleaving and rejoining one strand of the DNA duplex. The scissile phosphodiester is attacked by the catalytic tyrosine of the enzyme, resulting in the formation of a DNA-(5'-phosphotyrosyl)-enzyme intermediate and the expulsion of a 3'-OH DNA strand.</text>
</comment>
<keyword evidence="1 4" id="KW-0799">Topoisomerase</keyword>
<dbReference type="PANTHER" id="PTHR11390">
    <property type="entry name" value="PROKARYOTIC DNA TOPOISOMERASE"/>
    <property type="match status" value="1"/>
</dbReference>
<proteinExistence type="inferred from homology"/>
<dbReference type="SUPFAM" id="SSF56712">
    <property type="entry name" value="Prokaryotic type I DNA topoisomerase"/>
    <property type="match status" value="2"/>
</dbReference>
<dbReference type="InterPro" id="IPR013497">
    <property type="entry name" value="Topo_IA_cen"/>
</dbReference>
<feature type="domain" description="Reverse transcriptase" evidence="6">
    <location>
        <begin position="1"/>
        <end position="232"/>
    </location>
</feature>
<evidence type="ECO:0000313" key="8">
    <source>
        <dbReference type="EMBL" id="CAG9128724.1"/>
    </source>
</evidence>